<protein>
    <recommendedName>
        <fullName evidence="8">Mitochondrial import inner membrane translocase subunit</fullName>
    </recommendedName>
</protein>
<evidence type="ECO:0000313" key="11">
    <source>
        <dbReference type="Proteomes" id="UP001562354"/>
    </source>
</evidence>
<evidence type="ECO:0000256" key="2">
    <source>
        <dbReference type="ARBA" id="ARBA00006720"/>
    </source>
</evidence>
<dbReference type="Proteomes" id="UP001562354">
    <property type="component" value="Unassembled WGS sequence"/>
</dbReference>
<evidence type="ECO:0000313" key="10">
    <source>
        <dbReference type="EMBL" id="KAL1304423.1"/>
    </source>
</evidence>
<keyword evidence="7 8" id="KW-0143">Chaperone</keyword>
<keyword evidence="6 8" id="KW-1015">Disulfide bond</keyword>
<proteinExistence type="inferred from homology"/>
<sequence>MDSFGSGASNLDISKLSDKDKQDLQQFVVNESQKARIQQSIHSLTDTCFRKCVTNKIMSGKLDRSEEPCMQNCVDRFMDANMTVLRHLEQMRTTI</sequence>
<feature type="domain" description="Tim10-like" evidence="9">
    <location>
        <begin position="26"/>
        <end position="90"/>
    </location>
</feature>
<dbReference type="InterPro" id="IPR004217">
    <property type="entry name" value="Tim10-like"/>
</dbReference>
<comment type="similarity">
    <text evidence="2 8">Belongs to the small Tim family.</text>
</comment>
<keyword evidence="3 8" id="KW-0472">Membrane</keyword>
<evidence type="ECO:0000256" key="3">
    <source>
        <dbReference type="ARBA" id="ARBA00022792"/>
    </source>
</evidence>
<keyword evidence="8" id="KW-0813">Transport</keyword>
<keyword evidence="11" id="KW-1185">Reference proteome</keyword>
<keyword evidence="5 8" id="KW-0811">Translocation</keyword>
<dbReference type="Pfam" id="PF02953">
    <property type="entry name" value="zf-Tim10_DDP"/>
    <property type="match status" value="1"/>
</dbReference>
<gene>
    <name evidence="10" type="ORF">AAFC00_003421</name>
</gene>
<comment type="domain">
    <text evidence="8">The twin CX3C motif contains 4 conserved Cys residues that form 2 disulfide bonds in the mitochondrial intermembrane space.</text>
</comment>
<accession>A0ABR3PE39</accession>
<comment type="subunit">
    <text evidence="8">Heterohexamer.</text>
</comment>
<comment type="subcellular location">
    <subcellularLocation>
        <location evidence="1 8">Mitochondrion inner membrane</location>
        <topology evidence="1 8">Peripheral membrane protein</topology>
        <orientation evidence="1 8">Intermembrane side</orientation>
    </subcellularLocation>
</comment>
<dbReference type="Gene3D" id="1.10.287.810">
    <property type="entry name" value="Mitochondrial import inner membrane translocase subunit tim13 like domains"/>
    <property type="match status" value="1"/>
</dbReference>
<evidence type="ECO:0000259" key="9">
    <source>
        <dbReference type="Pfam" id="PF02953"/>
    </source>
</evidence>
<evidence type="ECO:0000256" key="4">
    <source>
        <dbReference type="ARBA" id="ARBA00022927"/>
    </source>
</evidence>
<comment type="caution">
    <text evidence="10">The sequence shown here is derived from an EMBL/GenBank/DDBJ whole genome shotgun (WGS) entry which is preliminary data.</text>
</comment>
<comment type="function">
    <text evidence="8">Mitochondrial intermembrane chaperone that participates in the import and insertion of some multi-pass transmembrane proteins into the mitochondrial inner membrane. Also required for the transfer of beta-barrel precursors from the TOM complex to the sorting and assembly machinery (SAM complex) of the outer membrane. Acts as a chaperone-like protein that protects the hydrophobic precursors from aggregation and guide them through the mitochondrial intermembrane space.</text>
</comment>
<dbReference type="SUPFAM" id="SSF144122">
    <property type="entry name" value="Tim10-like"/>
    <property type="match status" value="1"/>
</dbReference>
<keyword evidence="8" id="KW-0496">Mitochondrion</keyword>
<organism evidence="10 11">
    <name type="scientific">Neodothiora populina</name>
    <dbReference type="NCBI Taxonomy" id="2781224"/>
    <lineage>
        <taxon>Eukaryota</taxon>
        <taxon>Fungi</taxon>
        <taxon>Dikarya</taxon>
        <taxon>Ascomycota</taxon>
        <taxon>Pezizomycotina</taxon>
        <taxon>Dothideomycetes</taxon>
        <taxon>Dothideomycetidae</taxon>
        <taxon>Dothideales</taxon>
        <taxon>Dothioraceae</taxon>
        <taxon>Neodothiora</taxon>
    </lineage>
</organism>
<dbReference type="InterPro" id="IPR035427">
    <property type="entry name" value="Tim10-like_dom_sf"/>
</dbReference>
<evidence type="ECO:0000256" key="5">
    <source>
        <dbReference type="ARBA" id="ARBA00023010"/>
    </source>
</evidence>
<evidence type="ECO:0000256" key="7">
    <source>
        <dbReference type="ARBA" id="ARBA00023186"/>
    </source>
</evidence>
<keyword evidence="4 8" id="KW-0653">Protein transport</keyword>
<dbReference type="GeneID" id="95977122"/>
<keyword evidence="3 8" id="KW-0999">Mitochondrion inner membrane</keyword>
<evidence type="ECO:0000256" key="8">
    <source>
        <dbReference type="RuleBase" id="RU367043"/>
    </source>
</evidence>
<dbReference type="EMBL" id="JBFMKM010000008">
    <property type="protein sequence ID" value="KAL1304423.1"/>
    <property type="molecule type" value="Genomic_DNA"/>
</dbReference>
<evidence type="ECO:0000256" key="6">
    <source>
        <dbReference type="ARBA" id="ARBA00023157"/>
    </source>
</evidence>
<reference evidence="10 11" key="1">
    <citation type="submission" date="2024-07" db="EMBL/GenBank/DDBJ databases">
        <title>Draft sequence of the Neodothiora populina.</title>
        <authorList>
            <person name="Drown D.D."/>
            <person name="Schuette U.S."/>
            <person name="Buechlein A.B."/>
            <person name="Rusch D.R."/>
            <person name="Winton L.W."/>
            <person name="Adams G.A."/>
        </authorList>
    </citation>
    <scope>NUCLEOTIDE SEQUENCE [LARGE SCALE GENOMIC DNA]</scope>
    <source>
        <strain evidence="10 11">CPC 39397</strain>
    </source>
</reference>
<dbReference type="RefSeq" id="XP_069200698.1">
    <property type="nucleotide sequence ID" value="XM_069342889.1"/>
</dbReference>
<name>A0ABR3PE39_9PEZI</name>
<evidence type="ECO:0000256" key="1">
    <source>
        <dbReference type="ARBA" id="ARBA00004137"/>
    </source>
</evidence>